<evidence type="ECO:0000313" key="3">
    <source>
        <dbReference type="Proteomes" id="UP000287651"/>
    </source>
</evidence>
<organism evidence="2 3">
    <name type="scientific">Ensete ventricosum</name>
    <name type="common">Abyssinian banana</name>
    <name type="synonym">Musa ensete</name>
    <dbReference type="NCBI Taxonomy" id="4639"/>
    <lineage>
        <taxon>Eukaryota</taxon>
        <taxon>Viridiplantae</taxon>
        <taxon>Streptophyta</taxon>
        <taxon>Embryophyta</taxon>
        <taxon>Tracheophyta</taxon>
        <taxon>Spermatophyta</taxon>
        <taxon>Magnoliopsida</taxon>
        <taxon>Liliopsida</taxon>
        <taxon>Zingiberales</taxon>
        <taxon>Musaceae</taxon>
        <taxon>Ensete</taxon>
    </lineage>
</organism>
<sequence>MFPAASQPHQQRRCSPTSSSSPDPAAFSSLCRSRLCRSQALLRPLLLPLATISLSPLALPSSRAYLPLSPPANPMSLSSVAALAGLRCPVAAQSRRCLVAAATRPYHP</sequence>
<dbReference type="EMBL" id="AMZH03016545">
    <property type="protein sequence ID" value="RRT44312.1"/>
    <property type="molecule type" value="Genomic_DNA"/>
</dbReference>
<feature type="region of interest" description="Disordered" evidence="1">
    <location>
        <begin position="1"/>
        <end position="27"/>
    </location>
</feature>
<reference evidence="2 3" key="1">
    <citation type="journal article" date="2014" name="Agronomy (Basel)">
        <title>A Draft Genome Sequence for Ensete ventricosum, the Drought-Tolerant Tree Against Hunger.</title>
        <authorList>
            <person name="Harrison J."/>
            <person name="Moore K.A."/>
            <person name="Paszkiewicz K."/>
            <person name="Jones T."/>
            <person name="Grant M."/>
            <person name="Ambacheew D."/>
            <person name="Muzemil S."/>
            <person name="Studholme D.J."/>
        </authorList>
    </citation>
    <scope>NUCLEOTIDE SEQUENCE [LARGE SCALE GENOMIC DNA]</scope>
</reference>
<name>A0A426XXW7_ENSVE</name>
<gene>
    <name evidence="2" type="ORF">B296_00050098</name>
</gene>
<dbReference type="AlphaFoldDB" id="A0A426XXW7"/>
<proteinExistence type="predicted"/>
<dbReference type="Proteomes" id="UP000287651">
    <property type="component" value="Unassembled WGS sequence"/>
</dbReference>
<accession>A0A426XXW7</accession>
<evidence type="ECO:0000256" key="1">
    <source>
        <dbReference type="SAM" id="MobiDB-lite"/>
    </source>
</evidence>
<feature type="compositionally biased region" description="Low complexity" evidence="1">
    <location>
        <begin position="15"/>
        <end position="27"/>
    </location>
</feature>
<protein>
    <submittedName>
        <fullName evidence="2">Uncharacterized protein</fullName>
    </submittedName>
</protein>
<evidence type="ECO:0000313" key="2">
    <source>
        <dbReference type="EMBL" id="RRT44312.1"/>
    </source>
</evidence>
<comment type="caution">
    <text evidence="2">The sequence shown here is derived from an EMBL/GenBank/DDBJ whole genome shotgun (WGS) entry which is preliminary data.</text>
</comment>